<feature type="transmembrane region" description="Helical" evidence="6">
    <location>
        <begin position="422"/>
        <end position="440"/>
    </location>
</feature>
<evidence type="ECO:0000256" key="6">
    <source>
        <dbReference type="SAM" id="Phobius"/>
    </source>
</evidence>
<feature type="transmembrane region" description="Helical" evidence="6">
    <location>
        <begin position="387"/>
        <end position="410"/>
    </location>
</feature>
<dbReference type="Pfam" id="PF12710">
    <property type="entry name" value="HAD"/>
    <property type="match status" value="1"/>
</dbReference>
<comment type="subcellular location">
    <subcellularLocation>
        <location evidence="1">Membrane</location>
        <topology evidence="1">Multi-pass membrane protein</topology>
    </subcellularLocation>
</comment>
<name>A0A4R1BCF5_9PROT</name>
<proteinExistence type="predicted"/>
<dbReference type="SUPFAM" id="SSF56784">
    <property type="entry name" value="HAD-like"/>
    <property type="match status" value="1"/>
</dbReference>
<reference evidence="7 8" key="1">
    <citation type="submission" date="2019-03" db="EMBL/GenBank/DDBJ databases">
        <title>Genome sequence of Thiobacillaceae bacterium LSR1, a sulfur-oxidizing bacterium isolated from freshwater sediment.</title>
        <authorList>
            <person name="Li S."/>
        </authorList>
    </citation>
    <scope>NUCLEOTIDE SEQUENCE [LARGE SCALE GENOMIC DNA]</scope>
    <source>
        <strain evidence="7 8">LSR1</strain>
    </source>
</reference>
<dbReference type="OrthoDB" id="9803632at2"/>
<keyword evidence="8" id="KW-1185">Reference proteome</keyword>
<dbReference type="Pfam" id="PF01040">
    <property type="entry name" value="UbiA"/>
    <property type="match status" value="1"/>
</dbReference>
<comment type="caution">
    <text evidence="7">The sequence shown here is derived from an EMBL/GenBank/DDBJ whole genome shotgun (WGS) entry which is preliminary data.</text>
</comment>
<feature type="transmembrane region" description="Helical" evidence="6">
    <location>
        <begin position="341"/>
        <end position="359"/>
    </location>
</feature>
<evidence type="ECO:0000256" key="1">
    <source>
        <dbReference type="ARBA" id="ARBA00004141"/>
    </source>
</evidence>
<keyword evidence="4 6" id="KW-1133">Transmembrane helix</keyword>
<evidence type="ECO:0000313" key="8">
    <source>
        <dbReference type="Proteomes" id="UP000295443"/>
    </source>
</evidence>
<dbReference type="AlphaFoldDB" id="A0A4R1BCF5"/>
<dbReference type="InterPro" id="IPR044878">
    <property type="entry name" value="UbiA_sf"/>
</dbReference>
<dbReference type="Proteomes" id="UP000295443">
    <property type="component" value="Unassembled WGS sequence"/>
</dbReference>
<dbReference type="InterPro" id="IPR000537">
    <property type="entry name" value="UbiA_prenyltransferase"/>
</dbReference>
<dbReference type="InterPro" id="IPR023214">
    <property type="entry name" value="HAD_sf"/>
</dbReference>
<gene>
    <name evidence="7" type="ORF">EZJ19_09570</name>
</gene>
<dbReference type="Gene3D" id="3.40.50.1000">
    <property type="entry name" value="HAD superfamily/HAD-like"/>
    <property type="match status" value="1"/>
</dbReference>
<protein>
    <submittedName>
        <fullName evidence="7">UbiA family prenyltransferase</fullName>
    </submittedName>
</protein>
<accession>A0A4R1BCF5</accession>
<dbReference type="GO" id="GO:0016765">
    <property type="term" value="F:transferase activity, transferring alkyl or aryl (other than methyl) groups"/>
    <property type="evidence" value="ECO:0007669"/>
    <property type="project" value="InterPro"/>
</dbReference>
<evidence type="ECO:0000256" key="3">
    <source>
        <dbReference type="ARBA" id="ARBA00022692"/>
    </source>
</evidence>
<keyword evidence="2" id="KW-1003">Cell membrane</keyword>
<keyword evidence="7" id="KW-0808">Transferase</keyword>
<keyword evidence="3 6" id="KW-0812">Transmembrane</keyword>
<feature type="transmembrane region" description="Helical" evidence="6">
    <location>
        <begin position="260"/>
        <end position="277"/>
    </location>
</feature>
<feature type="transmembrane region" description="Helical" evidence="6">
    <location>
        <begin position="220"/>
        <end position="240"/>
    </location>
</feature>
<dbReference type="Gene3D" id="1.10.357.140">
    <property type="entry name" value="UbiA prenyltransferase"/>
    <property type="match status" value="1"/>
</dbReference>
<feature type="transmembrane region" description="Helical" evidence="6">
    <location>
        <begin position="283"/>
        <end position="303"/>
    </location>
</feature>
<evidence type="ECO:0000256" key="2">
    <source>
        <dbReference type="ARBA" id="ARBA00022475"/>
    </source>
</evidence>
<evidence type="ECO:0000256" key="4">
    <source>
        <dbReference type="ARBA" id="ARBA00022989"/>
    </source>
</evidence>
<sequence length="479" mass="53602">MRYALPLVVDLDGTLIKTDLLFETASRFITQHFLGVFRLLGWLATGRAQLKERLAEIVDIDPSTLPYNAEVIDWLREQKRLGRHLILATASHRILAEAVAKHLGLFDEVVASEGRLNIKGREKRDILVKRHGERGYDYVGDSAADLPVWQSANQAFVVSASRGLIKRARAQGNVANVICNGRAPRLRSLAKAMRPHQWVKNLLVFIPLMSAHQYGDAYAVLHACFAFVVFGLTASSVYILNDIVDIAHDRHHPRKQRRPFAAGDLSLALGWMVWPLLLVTAFYLAILFLPLAFVGALGTYFLFTVAYSLRLKQLAAVDVLTLAGLYTLRIIAGAVAITVSLTFWLLSFSMFLFLSLAFVKRFSELKAARDNGKHGRLRGRGYVHEDLEIVSSMGVASGYLSVLVLALYIQDARTSELYHTPQLIWLACPLMLFWVSRVWLVAHRGWMHDDPIVFALKDRASWIVVAGFATVFGLARVIA</sequence>
<evidence type="ECO:0000313" key="7">
    <source>
        <dbReference type="EMBL" id="TCJ14684.1"/>
    </source>
</evidence>
<evidence type="ECO:0000256" key="5">
    <source>
        <dbReference type="ARBA" id="ARBA00023136"/>
    </source>
</evidence>
<feature type="transmembrane region" description="Helical" evidence="6">
    <location>
        <begin position="460"/>
        <end position="478"/>
    </location>
</feature>
<dbReference type="CDD" id="cd13963">
    <property type="entry name" value="PT_UbiA_2"/>
    <property type="match status" value="1"/>
</dbReference>
<dbReference type="EMBL" id="SJZB01000034">
    <property type="protein sequence ID" value="TCJ14684.1"/>
    <property type="molecule type" value="Genomic_DNA"/>
</dbReference>
<organism evidence="7 8">
    <name type="scientific">Parasulfuritortus cantonensis</name>
    <dbReference type="NCBI Taxonomy" id="2528202"/>
    <lineage>
        <taxon>Bacteria</taxon>
        <taxon>Pseudomonadati</taxon>
        <taxon>Pseudomonadota</taxon>
        <taxon>Betaproteobacteria</taxon>
        <taxon>Nitrosomonadales</taxon>
        <taxon>Thiobacillaceae</taxon>
        <taxon>Parasulfuritortus</taxon>
    </lineage>
</organism>
<keyword evidence="5 6" id="KW-0472">Membrane</keyword>
<dbReference type="NCBIfam" id="NF006088">
    <property type="entry name" value="PRK08238.1"/>
    <property type="match status" value="1"/>
</dbReference>
<dbReference type="GO" id="GO:0016020">
    <property type="term" value="C:membrane"/>
    <property type="evidence" value="ECO:0007669"/>
    <property type="project" value="UniProtKB-SubCell"/>
</dbReference>
<dbReference type="InterPro" id="IPR036412">
    <property type="entry name" value="HAD-like_sf"/>
</dbReference>